<name>A0A5K1TVA5_ENTHI</name>
<feature type="coiled-coil region" evidence="1">
    <location>
        <begin position="235"/>
        <end position="269"/>
    </location>
</feature>
<evidence type="ECO:0000256" key="2">
    <source>
        <dbReference type="SAM" id="MobiDB-lite"/>
    </source>
</evidence>
<comment type="caution">
    <text evidence="3">The sequence shown here is derived from an EMBL/GenBank/DDBJ whole genome shotgun (WGS) entry which is preliminary data.</text>
</comment>
<feature type="region of interest" description="Disordered" evidence="2">
    <location>
        <begin position="54"/>
        <end position="73"/>
    </location>
</feature>
<keyword evidence="1" id="KW-0175">Coiled coil</keyword>
<gene>
    <name evidence="3" type="ORF">CL6EHI_116730</name>
</gene>
<sequence length="472" mass="54705">MEEKQIYFCVVCGCPLLFTGHLFDPPEDSFLSPSPQTDGLSNISKTKPKINLFNDDSSEESNSSFTSPVKTQPCSFTEEDTFHPNEIKERSQSSISKNAVVLKPKVKTGVLPHKRKGGLKTLFSFSQSVQPIFSEIEEPLFHFNLSYSNATEETTKELEQTEEKKITKQVNLPKYPVSVVEPTIALCKIWEIEFPICSKCYQVISSALEETLAMLSSEFRKQRIKYQELIEYSITETLDEDIKKELEEIEKLTDEVMSLQIQNVRLHHQKIIVNQLRYIETMIHQSHCQQLNVLVYYSSYSVIAFHIPQNSRVKRLEKFLSSTTTFDHLFHINWINNNDISINGTAVVTTLLLRNKKKYALIVDTILRMIRVLERQFSLNPLQLPNIHVKKPDDFFMYCLVSLHRFIIYTNTVNASLIIPYYTNLETKKIGRAQFIPVCLNNSYEMFEIGLRFFFTDVKILIDYATKLVQNE</sequence>
<dbReference type="AlphaFoldDB" id="A0A5K1TVA5"/>
<dbReference type="VEuPathDB" id="AmoebaDB:EHI5A_172350"/>
<protein>
    <submittedName>
        <fullName evidence="3">Uncharacterized protein</fullName>
    </submittedName>
</protein>
<proteinExistence type="predicted"/>
<reference evidence="3 4" key="1">
    <citation type="submission" date="2016-05" db="EMBL/GenBank/DDBJ databases">
        <title>First whole genome sequencing of Entamoeba histolytica HM1:IMSS-clone-6.</title>
        <authorList>
            <person name="Mukherjee Avik.K."/>
            <person name="Izumyama S."/>
            <person name="Nakada-Tsukui K."/>
            <person name="Nozaki T."/>
        </authorList>
    </citation>
    <scope>NUCLEOTIDE SEQUENCE [LARGE SCALE GENOMIC DNA]</scope>
    <source>
        <strain evidence="3 4">HM1:IMSS clone 6</strain>
    </source>
</reference>
<dbReference type="VEuPathDB" id="AmoebaDB:EHI8A_181300"/>
<dbReference type="VEuPathDB" id="AmoebaDB:KM1_222410"/>
<evidence type="ECO:0000313" key="4">
    <source>
        <dbReference type="Proteomes" id="UP000078387"/>
    </source>
</evidence>
<dbReference type="VEuPathDB" id="AmoebaDB:EHI7A_130560"/>
<accession>A0A5K1TVA5</accession>
<dbReference type="OMA" id="INCCEEI"/>
<organism evidence="3 4">
    <name type="scientific">Entamoeba histolytica</name>
    <dbReference type="NCBI Taxonomy" id="5759"/>
    <lineage>
        <taxon>Eukaryota</taxon>
        <taxon>Amoebozoa</taxon>
        <taxon>Evosea</taxon>
        <taxon>Archamoebae</taxon>
        <taxon>Mastigamoebida</taxon>
        <taxon>Entamoebidae</taxon>
        <taxon>Entamoeba</taxon>
    </lineage>
</organism>
<dbReference type="VEuPathDB" id="AmoebaDB:EHI_116730"/>
<evidence type="ECO:0000313" key="3">
    <source>
        <dbReference type="EMBL" id="GAT99364.1"/>
    </source>
</evidence>
<dbReference type="EMBL" id="BDEQ01000001">
    <property type="protein sequence ID" value="GAT99364.1"/>
    <property type="molecule type" value="Genomic_DNA"/>
</dbReference>
<evidence type="ECO:0000256" key="1">
    <source>
        <dbReference type="SAM" id="Coils"/>
    </source>
</evidence>
<dbReference type="Proteomes" id="UP000078387">
    <property type="component" value="Unassembled WGS sequence"/>
</dbReference>